<evidence type="ECO:0000256" key="8">
    <source>
        <dbReference type="SAM" id="Phobius"/>
    </source>
</evidence>
<dbReference type="GO" id="GO:0030215">
    <property type="term" value="F:semaphorin receptor binding"/>
    <property type="evidence" value="ECO:0007669"/>
    <property type="project" value="InterPro"/>
</dbReference>
<dbReference type="InterPro" id="IPR015943">
    <property type="entry name" value="WD40/YVTN_repeat-like_dom_sf"/>
</dbReference>
<dbReference type="GO" id="GO:0007411">
    <property type="term" value="P:axon guidance"/>
    <property type="evidence" value="ECO:0007669"/>
    <property type="project" value="TreeGrafter"/>
</dbReference>
<dbReference type="GO" id="GO:0045499">
    <property type="term" value="F:chemorepellent activity"/>
    <property type="evidence" value="ECO:0007669"/>
    <property type="project" value="TreeGrafter"/>
</dbReference>
<feature type="domain" description="Sema" evidence="9">
    <location>
        <begin position="26"/>
        <end position="510"/>
    </location>
</feature>
<dbReference type="InterPro" id="IPR027231">
    <property type="entry name" value="Semaphorin"/>
</dbReference>
<accession>A0A9J6BLH7</accession>
<evidence type="ECO:0000259" key="9">
    <source>
        <dbReference type="PROSITE" id="PS51004"/>
    </source>
</evidence>
<dbReference type="SUPFAM" id="SSF103575">
    <property type="entry name" value="Plexin repeat"/>
    <property type="match status" value="1"/>
</dbReference>
<dbReference type="SUPFAM" id="SSF101912">
    <property type="entry name" value="Sema domain"/>
    <property type="match status" value="1"/>
</dbReference>
<dbReference type="FunFam" id="2.130.10.10:FF:000346">
    <property type="entry name" value="Sema-1a, isoform D"/>
    <property type="match status" value="1"/>
</dbReference>
<keyword evidence="8" id="KW-1133">Transmembrane helix</keyword>
<protein>
    <recommendedName>
        <fullName evidence="9">Sema domain-containing protein</fullName>
    </recommendedName>
</protein>
<dbReference type="PANTHER" id="PTHR11036:SF131">
    <property type="entry name" value="MIP07328P"/>
    <property type="match status" value="1"/>
</dbReference>
<evidence type="ECO:0000256" key="7">
    <source>
        <dbReference type="PROSITE-ProRule" id="PRU00352"/>
    </source>
</evidence>
<comment type="caution">
    <text evidence="10">The sequence shown here is derived from an EMBL/GenBank/DDBJ whole genome shotgun (WGS) entry which is preliminary data.</text>
</comment>
<evidence type="ECO:0000313" key="11">
    <source>
        <dbReference type="Proteomes" id="UP001107558"/>
    </source>
</evidence>
<dbReference type="InterPro" id="IPR036352">
    <property type="entry name" value="Semap_dom_sf"/>
</dbReference>
<dbReference type="PANTHER" id="PTHR11036">
    <property type="entry name" value="SEMAPHORIN"/>
    <property type="match status" value="1"/>
</dbReference>
<keyword evidence="5" id="KW-1015">Disulfide bond</keyword>
<evidence type="ECO:0000256" key="6">
    <source>
        <dbReference type="ARBA" id="ARBA00023180"/>
    </source>
</evidence>
<dbReference type="InterPro" id="IPR016201">
    <property type="entry name" value="PSI"/>
</dbReference>
<evidence type="ECO:0000256" key="3">
    <source>
        <dbReference type="ARBA" id="ARBA00022902"/>
    </source>
</evidence>
<dbReference type="SMART" id="SM00423">
    <property type="entry name" value="PSI"/>
    <property type="match status" value="1"/>
</dbReference>
<dbReference type="EMBL" id="JADBJN010000003">
    <property type="protein sequence ID" value="KAG5670479.1"/>
    <property type="molecule type" value="Genomic_DNA"/>
</dbReference>
<sequence>MDFAVQFCLKFLTLLVCCTTICYTWTFSVTPNRVINYESSGHTFHLNGSFFKLLNMDDNSVLIGARNNVYNLSLTRLTENVQNRIEWQSSDAHKEMCILKGKNTTDCQNYIRIFARVSERQIVLCGTNSFKPACRYYKVNPISSSGEALPVHEMIQEFEGEAISPYSPNQNNTYIYTSDINELYTATSVGFAGSQQLIYRQPLLTTIPNSYGGSTPQTLRTESRFDILNQASFVNAIEYNNYILFFFREQAIEYQNCGKTMYSRVARVCKNDKGGQHSYADRFSSFLKTRLNCSMPGEYPFYFDEIQATSKLVDGIYGNDRDALVYTVMTTNDNAIDGSAICVFSMNSILAGFEGRFKNQRDQHSTWRAVDESELPPTRPGKCVDDSRTLPMSTINFILKNPLMNDAVNPIHDSPLLVHTGSNYKFTSIAVDPQVETASGKIYDVIFVGTDNGQVLKVINAGDSLNENKPIVISEQQVLPFGTRIKELKVSKATQTLIVIADDYVKSIPLHNCSALSQCSQCIGSRDLYCVWDNINRECIFYNKTSINKNTQMYVESIDGRNDVVCGDDIVVPSKNNNAVKSNANNNVVNTQTHGIIANNGQLPSESESKEEQEHRRHKYHGVTVIQAPAQQGTEFYEPQIQTSSTSIVLLLMIAGLIIGVIIGFAISKCTARDSARSSFPFGANADNHRNHLGWQVPNKQLHSLPTMNNGGKDINLLMNANASSINKDSKKDNLELEFSLGNKDKLHECKNSNESLDKETCKSAVISASGGTLQKVKKTYI</sequence>
<evidence type="ECO:0000256" key="2">
    <source>
        <dbReference type="ARBA" id="ARBA00022782"/>
    </source>
</evidence>
<keyword evidence="11" id="KW-1185">Reference proteome</keyword>
<organism evidence="10 11">
    <name type="scientific">Polypedilum vanderplanki</name>
    <name type="common">Sleeping chironomid midge</name>
    <dbReference type="NCBI Taxonomy" id="319348"/>
    <lineage>
        <taxon>Eukaryota</taxon>
        <taxon>Metazoa</taxon>
        <taxon>Ecdysozoa</taxon>
        <taxon>Arthropoda</taxon>
        <taxon>Hexapoda</taxon>
        <taxon>Insecta</taxon>
        <taxon>Pterygota</taxon>
        <taxon>Neoptera</taxon>
        <taxon>Endopterygota</taxon>
        <taxon>Diptera</taxon>
        <taxon>Nematocera</taxon>
        <taxon>Chironomoidea</taxon>
        <taxon>Chironomidae</taxon>
        <taxon>Chironominae</taxon>
        <taxon>Polypedilum</taxon>
        <taxon>Polypedilum</taxon>
    </lineage>
</organism>
<keyword evidence="4 8" id="KW-0472">Membrane</keyword>
<dbReference type="Pfam" id="PF01437">
    <property type="entry name" value="PSI"/>
    <property type="match status" value="1"/>
</dbReference>
<proteinExistence type="predicted"/>
<dbReference type="GO" id="GO:0005886">
    <property type="term" value="C:plasma membrane"/>
    <property type="evidence" value="ECO:0007669"/>
    <property type="project" value="TreeGrafter"/>
</dbReference>
<feature type="transmembrane region" description="Helical" evidence="8">
    <location>
        <begin position="648"/>
        <end position="667"/>
    </location>
</feature>
<evidence type="ECO:0000256" key="5">
    <source>
        <dbReference type="ARBA" id="ARBA00023157"/>
    </source>
</evidence>
<name>A0A9J6BLH7_POLVA</name>
<dbReference type="GO" id="GO:0071526">
    <property type="term" value="P:semaphorin-plexin signaling pathway"/>
    <property type="evidence" value="ECO:0007669"/>
    <property type="project" value="TreeGrafter"/>
</dbReference>
<dbReference type="Gene3D" id="2.130.10.10">
    <property type="entry name" value="YVTN repeat-like/Quinoprotein amine dehydrogenase"/>
    <property type="match status" value="1"/>
</dbReference>
<keyword evidence="6" id="KW-0325">Glycoprotein</keyword>
<gene>
    <name evidence="10" type="ORF">PVAND_000741</name>
</gene>
<dbReference type="InterPro" id="IPR001627">
    <property type="entry name" value="Semap_dom"/>
</dbReference>
<dbReference type="GO" id="GO:0030335">
    <property type="term" value="P:positive regulation of cell migration"/>
    <property type="evidence" value="ECO:0007669"/>
    <property type="project" value="TreeGrafter"/>
</dbReference>
<keyword evidence="2" id="KW-0221">Differentiation</keyword>
<reference evidence="10" key="1">
    <citation type="submission" date="2021-03" db="EMBL/GenBank/DDBJ databases">
        <title>Chromosome level genome of the anhydrobiotic midge Polypedilum vanderplanki.</title>
        <authorList>
            <person name="Yoshida Y."/>
            <person name="Kikawada T."/>
            <person name="Gusev O."/>
        </authorList>
    </citation>
    <scope>NUCLEOTIDE SEQUENCE</scope>
    <source>
        <strain evidence="10">NIAS01</strain>
        <tissue evidence="10">Whole body or cell culture</tissue>
    </source>
</reference>
<dbReference type="SMART" id="SM00630">
    <property type="entry name" value="Sema"/>
    <property type="match status" value="1"/>
</dbReference>
<dbReference type="Gene3D" id="3.30.1680.10">
    <property type="entry name" value="ligand-binding face of the semaphorins, domain 2"/>
    <property type="match status" value="1"/>
</dbReference>
<evidence type="ECO:0000256" key="1">
    <source>
        <dbReference type="ARBA" id="ARBA00004370"/>
    </source>
</evidence>
<comment type="caution">
    <text evidence="7">Lacks conserved residue(s) required for the propagation of feature annotation.</text>
</comment>
<dbReference type="OrthoDB" id="9988752at2759"/>
<evidence type="ECO:0000313" key="10">
    <source>
        <dbReference type="EMBL" id="KAG5670479.1"/>
    </source>
</evidence>
<dbReference type="Pfam" id="PF01403">
    <property type="entry name" value="Sema"/>
    <property type="match status" value="1"/>
</dbReference>
<dbReference type="InterPro" id="IPR002165">
    <property type="entry name" value="Plexin_repeat"/>
</dbReference>
<comment type="subcellular location">
    <subcellularLocation>
        <location evidence="1">Membrane</location>
    </subcellularLocation>
</comment>
<dbReference type="AlphaFoldDB" id="A0A9J6BLH7"/>
<keyword evidence="8" id="KW-0812">Transmembrane</keyword>
<keyword evidence="3" id="KW-0524">Neurogenesis</keyword>
<evidence type="ECO:0000256" key="4">
    <source>
        <dbReference type="ARBA" id="ARBA00023136"/>
    </source>
</evidence>
<dbReference type="Proteomes" id="UP001107558">
    <property type="component" value="Chromosome 3"/>
</dbReference>
<dbReference type="PROSITE" id="PS51004">
    <property type="entry name" value="SEMA"/>
    <property type="match status" value="1"/>
</dbReference>